<keyword evidence="6" id="KW-0804">Transcription</keyword>
<dbReference type="EMBL" id="FRBR01000013">
    <property type="protein sequence ID" value="SHM29301.1"/>
    <property type="molecule type" value="Genomic_DNA"/>
</dbReference>
<evidence type="ECO:0000259" key="9">
    <source>
        <dbReference type="PROSITE" id="PS50110"/>
    </source>
</evidence>
<dbReference type="InterPro" id="IPR027417">
    <property type="entry name" value="P-loop_NTPase"/>
</dbReference>
<dbReference type="InterPro" id="IPR058031">
    <property type="entry name" value="AAA_lid_NorR"/>
</dbReference>
<keyword evidence="3" id="KW-0067">ATP-binding</keyword>
<dbReference type="Proteomes" id="UP000183974">
    <property type="component" value="Unassembled WGS sequence"/>
</dbReference>
<evidence type="ECO:0000259" key="8">
    <source>
        <dbReference type="PROSITE" id="PS50045"/>
    </source>
</evidence>
<dbReference type="STRING" id="337701.SAMN05444398_11314"/>
<organism evidence="10 11">
    <name type="scientific">Roseovarius pacificus</name>
    <dbReference type="NCBI Taxonomy" id="337701"/>
    <lineage>
        <taxon>Bacteria</taxon>
        <taxon>Pseudomonadati</taxon>
        <taxon>Pseudomonadota</taxon>
        <taxon>Alphaproteobacteria</taxon>
        <taxon>Rhodobacterales</taxon>
        <taxon>Roseobacteraceae</taxon>
        <taxon>Roseovarius</taxon>
    </lineage>
</organism>
<dbReference type="Gene3D" id="1.10.8.60">
    <property type="match status" value="1"/>
</dbReference>
<accession>A0A1M7HL81</accession>
<protein>
    <submittedName>
        <fullName evidence="10">Two-component system, NtrC family, C4-dicarboxylate transport response regulator DctD</fullName>
    </submittedName>
</protein>
<dbReference type="GO" id="GO:0000160">
    <property type="term" value="P:phosphorelay signal transduction system"/>
    <property type="evidence" value="ECO:0007669"/>
    <property type="project" value="UniProtKB-KW"/>
</dbReference>
<gene>
    <name evidence="10" type="ORF">SAMN05444398_11314</name>
</gene>
<keyword evidence="1 7" id="KW-0597">Phosphoprotein</keyword>
<dbReference type="Gene3D" id="3.40.50.300">
    <property type="entry name" value="P-loop containing nucleotide triphosphate hydrolases"/>
    <property type="match status" value="1"/>
</dbReference>
<evidence type="ECO:0000256" key="6">
    <source>
        <dbReference type="ARBA" id="ARBA00023163"/>
    </source>
</evidence>
<dbReference type="OrthoDB" id="9802388at2"/>
<keyword evidence="2" id="KW-0547">Nucleotide-binding</keyword>
<dbReference type="InterPro" id="IPR001789">
    <property type="entry name" value="Sig_transdc_resp-reg_receiver"/>
</dbReference>
<dbReference type="Gene3D" id="1.10.10.60">
    <property type="entry name" value="Homeodomain-like"/>
    <property type="match status" value="1"/>
</dbReference>
<dbReference type="PROSITE" id="PS50110">
    <property type="entry name" value="RESPONSE_REGULATORY"/>
    <property type="match status" value="1"/>
</dbReference>
<dbReference type="RefSeq" id="WP_073036423.1">
    <property type="nucleotide sequence ID" value="NZ_BMLR01000013.1"/>
</dbReference>
<dbReference type="Pfam" id="PF25601">
    <property type="entry name" value="AAA_lid_14"/>
    <property type="match status" value="1"/>
</dbReference>
<dbReference type="GO" id="GO:0043565">
    <property type="term" value="F:sequence-specific DNA binding"/>
    <property type="evidence" value="ECO:0007669"/>
    <property type="project" value="InterPro"/>
</dbReference>
<dbReference type="GO" id="GO:0005524">
    <property type="term" value="F:ATP binding"/>
    <property type="evidence" value="ECO:0007669"/>
    <property type="project" value="UniProtKB-KW"/>
</dbReference>
<evidence type="ECO:0000313" key="10">
    <source>
        <dbReference type="EMBL" id="SHM29301.1"/>
    </source>
</evidence>
<dbReference type="InterPro" id="IPR009057">
    <property type="entry name" value="Homeodomain-like_sf"/>
</dbReference>
<dbReference type="SMART" id="SM00448">
    <property type="entry name" value="REC"/>
    <property type="match status" value="1"/>
</dbReference>
<dbReference type="Gene3D" id="3.40.50.2300">
    <property type="match status" value="1"/>
</dbReference>
<dbReference type="Pfam" id="PF00072">
    <property type="entry name" value="Response_reg"/>
    <property type="match status" value="1"/>
</dbReference>
<proteinExistence type="predicted"/>
<keyword evidence="4" id="KW-0902">Two-component regulatory system</keyword>
<dbReference type="SUPFAM" id="SSF46689">
    <property type="entry name" value="Homeodomain-like"/>
    <property type="match status" value="1"/>
</dbReference>
<evidence type="ECO:0000256" key="4">
    <source>
        <dbReference type="ARBA" id="ARBA00023012"/>
    </source>
</evidence>
<feature type="modified residue" description="4-aspartylphosphate" evidence="7">
    <location>
        <position position="55"/>
    </location>
</feature>
<dbReference type="PANTHER" id="PTHR32071">
    <property type="entry name" value="TRANSCRIPTIONAL REGULATORY PROTEIN"/>
    <property type="match status" value="1"/>
</dbReference>
<name>A0A1M7HL81_9RHOB</name>
<dbReference type="InterPro" id="IPR025944">
    <property type="entry name" value="Sigma_54_int_dom_CS"/>
</dbReference>
<dbReference type="InterPro" id="IPR002078">
    <property type="entry name" value="Sigma_54_int"/>
</dbReference>
<dbReference type="SUPFAM" id="SSF52540">
    <property type="entry name" value="P-loop containing nucleoside triphosphate hydrolases"/>
    <property type="match status" value="1"/>
</dbReference>
<dbReference type="PRINTS" id="PR01590">
    <property type="entry name" value="HTHFIS"/>
</dbReference>
<feature type="domain" description="Sigma-54 factor interaction" evidence="8">
    <location>
        <begin position="146"/>
        <end position="345"/>
    </location>
</feature>
<dbReference type="FunFam" id="3.40.50.2300:FF:000018">
    <property type="entry name" value="DNA-binding transcriptional regulator NtrC"/>
    <property type="match status" value="1"/>
</dbReference>
<dbReference type="PANTHER" id="PTHR32071:SF29">
    <property type="entry name" value="PHOSPHOGLYCERATE TRANSPORT SYSTEM TRANSCRIPTIONAL REGULATORY PROTEIN PGTA"/>
    <property type="match status" value="1"/>
</dbReference>
<evidence type="ECO:0000256" key="1">
    <source>
        <dbReference type="ARBA" id="ARBA00022553"/>
    </source>
</evidence>
<dbReference type="Pfam" id="PF14532">
    <property type="entry name" value="Sigma54_activ_2"/>
    <property type="match status" value="1"/>
</dbReference>
<evidence type="ECO:0000256" key="5">
    <source>
        <dbReference type="ARBA" id="ARBA00023015"/>
    </source>
</evidence>
<evidence type="ECO:0000256" key="2">
    <source>
        <dbReference type="ARBA" id="ARBA00022741"/>
    </source>
</evidence>
<dbReference type="PROSITE" id="PS50045">
    <property type="entry name" value="SIGMA54_INTERACT_4"/>
    <property type="match status" value="1"/>
</dbReference>
<evidence type="ECO:0000256" key="7">
    <source>
        <dbReference type="PROSITE-ProRule" id="PRU00169"/>
    </source>
</evidence>
<dbReference type="InterPro" id="IPR011006">
    <property type="entry name" value="CheY-like_superfamily"/>
</dbReference>
<keyword evidence="11" id="KW-1185">Reference proteome</keyword>
<keyword evidence="5" id="KW-0805">Transcription regulation</keyword>
<feature type="domain" description="Response regulatory" evidence="9">
    <location>
        <begin position="6"/>
        <end position="120"/>
    </location>
</feature>
<dbReference type="PROSITE" id="PS00688">
    <property type="entry name" value="SIGMA54_INTERACT_3"/>
    <property type="match status" value="1"/>
</dbReference>
<dbReference type="SUPFAM" id="SSF52172">
    <property type="entry name" value="CheY-like"/>
    <property type="match status" value="1"/>
</dbReference>
<reference evidence="10 11" key="1">
    <citation type="submission" date="2016-11" db="EMBL/GenBank/DDBJ databases">
        <authorList>
            <person name="Jaros S."/>
            <person name="Januszkiewicz K."/>
            <person name="Wedrychowicz H."/>
        </authorList>
    </citation>
    <scope>NUCLEOTIDE SEQUENCE [LARGE SCALE GENOMIC DNA]</scope>
    <source>
        <strain evidence="10 11">DSM 29589</strain>
    </source>
</reference>
<dbReference type="InterPro" id="IPR002197">
    <property type="entry name" value="HTH_Fis"/>
</dbReference>
<evidence type="ECO:0000313" key="11">
    <source>
        <dbReference type="Proteomes" id="UP000183974"/>
    </source>
</evidence>
<dbReference type="AlphaFoldDB" id="A0A1M7HL81"/>
<dbReference type="GO" id="GO:0006355">
    <property type="term" value="P:regulation of DNA-templated transcription"/>
    <property type="evidence" value="ECO:0007669"/>
    <property type="project" value="InterPro"/>
</dbReference>
<dbReference type="Pfam" id="PF02954">
    <property type="entry name" value="HTH_8"/>
    <property type="match status" value="1"/>
</dbReference>
<sequence length="412" mass="46143">MTDEKLIYLVDDDKDFREATCEFLEAEGFPTVAFEQGDAMLAQLDPEWNGIILCDFRMQNMDGLAVLEAARKSAPGVPFVMLTGHGDLRTAIAATKAGAYDFLEKPVQPDYLLSLLRRALKVRKLAVENNRLRRRVARYSDMRSRLIGTSKAMKACRNELLNVTPLPVTVTLHGEAGTGKELGARTIHEFSELAGEFHTINCATATIDSLRAELGRQTDPQDTLFMRSLHQMDAFLQSHLAEFLRRSQRPRVIVSMIGDPDAHMASGVLTRELYYLINVATICLPPLRSRDRDIFILLENFLRTGAARLGKSLPHVDTALIERFRAHDWPGNVRELRNVADRLVIGLPVDLKATARDAGLAMSYDEAMRDFERSLLERTLVETGGHKGEAAAMLSIPRKRLYLRLKAVGLSE</sequence>
<evidence type="ECO:0000256" key="3">
    <source>
        <dbReference type="ARBA" id="ARBA00022840"/>
    </source>
</evidence>